<dbReference type="AlphaFoldDB" id="A0A077ZRV1"/>
<evidence type="ECO:0000313" key="2">
    <source>
        <dbReference type="Proteomes" id="UP000039865"/>
    </source>
</evidence>
<keyword evidence="2" id="KW-1185">Reference proteome</keyword>
<sequence length="386" mass="45302">MIDWVKKRYHNQASSKYTVTNNEIKQQEGLKKLFKMFADPQTNQIKVERNIMRKLRHQKQLIGDLQFLALPSDFCSLLFTLSQLLQRDNIVNELSDTSKLDLESVTKQTQSFVNLFQQDQQYLENNENDKVVSFVIQNIEKSLQHQQSNIGKTLNSNSSNMITMTENKIGRSIFRNNLNQINEEEKLETESTNRTSTMLNLDLPDKILKHSYSTKNINRKKISLPKQNEENQKTMTVSTLPAISSNDHSRSTVNFSTYQRSFLKSPKNMPLPLEFPSKYPYVTSVPDDRNTFNFYFYKKDEHQESHTRRQTLDDYKKIRKTNPEIIQSNYHEQKAVINQLNVLKLKKEQIKEIAVNFKVKNKRQIRNQMLQPIGLDQSQSKSNDKV</sequence>
<name>A0A077ZRV1_STYLE</name>
<reference evidence="1 2" key="1">
    <citation type="submission" date="2014-06" db="EMBL/GenBank/DDBJ databases">
        <authorList>
            <person name="Swart Estienne"/>
        </authorList>
    </citation>
    <scope>NUCLEOTIDE SEQUENCE [LARGE SCALE GENOMIC DNA]</scope>
    <source>
        <strain evidence="1 2">130c</strain>
    </source>
</reference>
<evidence type="ECO:0000313" key="1">
    <source>
        <dbReference type="EMBL" id="CDW72204.1"/>
    </source>
</evidence>
<organism evidence="1 2">
    <name type="scientific">Stylonychia lemnae</name>
    <name type="common">Ciliate</name>
    <dbReference type="NCBI Taxonomy" id="5949"/>
    <lineage>
        <taxon>Eukaryota</taxon>
        <taxon>Sar</taxon>
        <taxon>Alveolata</taxon>
        <taxon>Ciliophora</taxon>
        <taxon>Intramacronucleata</taxon>
        <taxon>Spirotrichea</taxon>
        <taxon>Stichotrichia</taxon>
        <taxon>Sporadotrichida</taxon>
        <taxon>Oxytrichidae</taxon>
        <taxon>Stylonychinae</taxon>
        <taxon>Stylonychia</taxon>
    </lineage>
</organism>
<dbReference type="EMBL" id="CCKQ01001105">
    <property type="protein sequence ID" value="CDW72204.1"/>
    <property type="molecule type" value="Genomic_DNA"/>
</dbReference>
<proteinExistence type="predicted"/>
<dbReference type="InParanoid" id="A0A077ZRV1"/>
<accession>A0A077ZRV1</accession>
<protein>
    <submittedName>
        <fullName evidence="1">Uncharacterized protein</fullName>
    </submittedName>
</protein>
<gene>
    <name evidence="1" type="primary">Contig4261.g4565</name>
    <name evidence="1" type="ORF">STYLEM_1161</name>
</gene>
<dbReference type="Proteomes" id="UP000039865">
    <property type="component" value="Unassembled WGS sequence"/>
</dbReference>